<evidence type="ECO:0000313" key="2">
    <source>
        <dbReference type="EMBL" id="KAF2002054.1"/>
    </source>
</evidence>
<organism evidence="2 3">
    <name type="scientific">Amniculicola lignicola CBS 123094</name>
    <dbReference type="NCBI Taxonomy" id="1392246"/>
    <lineage>
        <taxon>Eukaryota</taxon>
        <taxon>Fungi</taxon>
        <taxon>Dikarya</taxon>
        <taxon>Ascomycota</taxon>
        <taxon>Pezizomycotina</taxon>
        <taxon>Dothideomycetes</taxon>
        <taxon>Pleosporomycetidae</taxon>
        <taxon>Pleosporales</taxon>
        <taxon>Amniculicolaceae</taxon>
        <taxon>Amniculicola</taxon>
    </lineage>
</organism>
<name>A0A6A5WME9_9PLEO</name>
<proteinExistence type="predicted"/>
<dbReference type="Proteomes" id="UP000799779">
    <property type="component" value="Unassembled WGS sequence"/>
</dbReference>
<reference evidence="2" key="1">
    <citation type="journal article" date="2020" name="Stud. Mycol.">
        <title>101 Dothideomycetes genomes: a test case for predicting lifestyles and emergence of pathogens.</title>
        <authorList>
            <person name="Haridas S."/>
            <person name="Albert R."/>
            <person name="Binder M."/>
            <person name="Bloem J."/>
            <person name="Labutti K."/>
            <person name="Salamov A."/>
            <person name="Andreopoulos B."/>
            <person name="Baker S."/>
            <person name="Barry K."/>
            <person name="Bills G."/>
            <person name="Bluhm B."/>
            <person name="Cannon C."/>
            <person name="Castanera R."/>
            <person name="Culley D."/>
            <person name="Daum C."/>
            <person name="Ezra D."/>
            <person name="Gonzalez J."/>
            <person name="Henrissat B."/>
            <person name="Kuo A."/>
            <person name="Liang C."/>
            <person name="Lipzen A."/>
            <person name="Lutzoni F."/>
            <person name="Magnuson J."/>
            <person name="Mondo S."/>
            <person name="Nolan M."/>
            <person name="Ohm R."/>
            <person name="Pangilinan J."/>
            <person name="Park H.-J."/>
            <person name="Ramirez L."/>
            <person name="Alfaro M."/>
            <person name="Sun H."/>
            <person name="Tritt A."/>
            <person name="Yoshinaga Y."/>
            <person name="Zwiers L.-H."/>
            <person name="Turgeon B."/>
            <person name="Goodwin S."/>
            <person name="Spatafora J."/>
            <person name="Crous P."/>
            <person name="Grigoriev I."/>
        </authorList>
    </citation>
    <scope>NUCLEOTIDE SEQUENCE</scope>
    <source>
        <strain evidence="2">CBS 123094</strain>
    </source>
</reference>
<feature type="region of interest" description="Disordered" evidence="1">
    <location>
        <begin position="1"/>
        <end position="21"/>
    </location>
</feature>
<dbReference type="AlphaFoldDB" id="A0A6A5WME9"/>
<gene>
    <name evidence="2" type="ORF">P154DRAFT_594958</name>
</gene>
<dbReference type="EMBL" id="ML977579">
    <property type="protein sequence ID" value="KAF2002054.1"/>
    <property type="molecule type" value="Genomic_DNA"/>
</dbReference>
<dbReference type="OrthoDB" id="3799540at2759"/>
<feature type="compositionally biased region" description="Basic and acidic residues" evidence="1">
    <location>
        <begin position="7"/>
        <end position="20"/>
    </location>
</feature>
<keyword evidence="3" id="KW-1185">Reference proteome</keyword>
<accession>A0A6A5WME9</accession>
<evidence type="ECO:0000256" key="1">
    <source>
        <dbReference type="SAM" id="MobiDB-lite"/>
    </source>
</evidence>
<evidence type="ECO:0000313" key="3">
    <source>
        <dbReference type="Proteomes" id="UP000799779"/>
    </source>
</evidence>
<protein>
    <submittedName>
        <fullName evidence="2">Uncharacterized protein</fullName>
    </submittedName>
</protein>
<sequence length="178" mass="20275">MSEEQEREVAPKIEQERQVERPQYMTAKQQSGAPALVQLIQTGNLRPVGFLPAFLSLWNTSAAKLVDVSKFPKDLLAATNYARKLIILSPFEANQPLRQIMGSDYIILHLCAPRVNCSNAPLDMLDLYTLGRNFSTPEYIAFESPECILRSLIVRLDLFAVSLYLRSYEEYVELCQFL</sequence>